<feature type="transmembrane region" description="Helical" evidence="2">
    <location>
        <begin position="110"/>
        <end position="137"/>
    </location>
</feature>
<dbReference type="RefSeq" id="XP_038805267.1">
    <property type="nucleotide sequence ID" value="XM_038958442.1"/>
</dbReference>
<keyword evidence="2" id="KW-0812">Transmembrane</keyword>
<evidence type="ECO:0000313" key="4">
    <source>
        <dbReference type="Proteomes" id="UP000783213"/>
    </source>
</evidence>
<feature type="transmembrane region" description="Helical" evidence="2">
    <location>
        <begin position="647"/>
        <end position="668"/>
    </location>
</feature>
<keyword evidence="2" id="KW-0472">Membrane</keyword>
<evidence type="ECO:0000256" key="1">
    <source>
        <dbReference type="SAM" id="MobiDB-lite"/>
    </source>
</evidence>
<keyword evidence="4" id="KW-1185">Reference proteome</keyword>
<dbReference type="Proteomes" id="UP000783213">
    <property type="component" value="Unassembled WGS sequence"/>
</dbReference>
<accession>A0ABQ7I7W0</accession>
<dbReference type="EMBL" id="RCSX01000040">
    <property type="protein sequence ID" value="KAF7916235.1"/>
    <property type="molecule type" value="Genomic_DNA"/>
</dbReference>
<feature type="transmembrane region" description="Helical" evidence="2">
    <location>
        <begin position="67"/>
        <end position="90"/>
    </location>
</feature>
<evidence type="ECO:0000313" key="3">
    <source>
        <dbReference type="EMBL" id="KAF7916235.1"/>
    </source>
</evidence>
<sequence length="758" mass="83119">MSNALYARITSLAECHAPIQLHTSPNISSSENLKNPAHKSESSSEGLLRETSLLEVSKWGSGSKTPMLMFCLYTIALTTAFAHLGLFLYLDGKPADGTNSDAPKQSYVSASSIILGNIFTLSLTGSVTIVFTQYLWYILRTTTLKVSTIESMFAMQANPLLLRDFNAWQKAPILVVLVILVWLMNVAATFAPGALIVGPTTRYSHQIVEVPTFDSSFVGNGSGADANKFSLDKFDINDYDTFFPVSTAGSYSQPLQRLAASTMTVGKQSAMHSPCGANCSYTLNLEGPYLQCAGPNFQYGVFNTTSSSWSGNFQSIGQNITFETHDDGTDLLVWNAYQGFLFDPWVGGSEEARATASQMNIIAPSQFSTQTIRPLGMRNPAVRESTSDSFGNLVAIEGNYINCSAATATYTVAYVYENNILSTNVSVSSINIIKNLGTTKEMSNVTQEYGISWPGFLVTTANRTEEWLLGLGSSYLGYEPVNWTSDWVSWYKNLQVMAIINSMTRLLNGTYPVELIQFGDATSSLSPAYGLGVDVWGTGVSWVDFLNVFPTSSTSADLLKSTLIGYTPFNDNFGNFNVTAYSWANRPTANLKYDGVSFTLTPESLNQLLQNITLNMISEIGWWSTHSNVTQWESINTFQFSKPLNLILPYFISLFLAIPILVLGIWSLRKNGVSAMNNSFVQILNTTTGSKDLERTAGRGCLGGYDNVSDELMDLKIRFGELKDVGRGDERRINGVRRAGFGTEQEIIPLVKGEIYGF</sequence>
<organism evidence="3 4">
    <name type="scientific">Botrytis deweyae</name>
    <dbReference type="NCBI Taxonomy" id="2478750"/>
    <lineage>
        <taxon>Eukaryota</taxon>
        <taxon>Fungi</taxon>
        <taxon>Dikarya</taxon>
        <taxon>Ascomycota</taxon>
        <taxon>Pezizomycotina</taxon>
        <taxon>Leotiomycetes</taxon>
        <taxon>Helotiales</taxon>
        <taxon>Sclerotiniaceae</taxon>
        <taxon>Botrytis</taxon>
    </lineage>
</organism>
<dbReference type="PANTHER" id="PTHR35041:SF6">
    <property type="entry name" value="FORMYLMETHIONINE DEFORMYLASE-LIKE PROTEIN-RELATED"/>
    <property type="match status" value="1"/>
</dbReference>
<dbReference type="PANTHER" id="PTHR35041">
    <property type="entry name" value="MEDIATOR OF RNA POLYMERASE II TRANSCRIPTION SUBUNIT 1"/>
    <property type="match status" value="1"/>
</dbReference>
<proteinExistence type="predicted"/>
<feature type="transmembrane region" description="Helical" evidence="2">
    <location>
        <begin position="173"/>
        <end position="197"/>
    </location>
</feature>
<name>A0ABQ7I7W0_9HELO</name>
<feature type="region of interest" description="Disordered" evidence="1">
    <location>
        <begin position="26"/>
        <end position="46"/>
    </location>
</feature>
<dbReference type="GeneID" id="62237591"/>
<keyword evidence="2" id="KW-1133">Transmembrane helix</keyword>
<evidence type="ECO:0000256" key="2">
    <source>
        <dbReference type="SAM" id="Phobius"/>
    </source>
</evidence>
<gene>
    <name evidence="3" type="ORF">EAE98_010820</name>
</gene>
<comment type="caution">
    <text evidence="3">The sequence shown here is derived from an EMBL/GenBank/DDBJ whole genome shotgun (WGS) entry which is preliminary data.</text>
</comment>
<reference evidence="3 4" key="1">
    <citation type="journal article" date="2020" name="Genome Biol. Evol.">
        <title>Comparative genomics of Sclerotiniaceae.</title>
        <authorList>
            <person name="Valero Jimenez C.A."/>
            <person name="Steentjes M."/>
            <person name="Scholten O.E."/>
            <person name="Van Kan J.A.L."/>
        </authorList>
    </citation>
    <scope>NUCLEOTIDE SEQUENCE [LARGE SCALE GENOMIC DNA]</scope>
    <source>
        <strain evidence="3 4">B1</strain>
    </source>
</reference>
<protein>
    <submittedName>
        <fullName evidence="3">Uncharacterized protein</fullName>
    </submittedName>
</protein>